<gene>
    <name evidence="1" type="ORF">Tci_859682</name>
</gene>
<feature type="non-terminal residue" evidence="1">
    <location>
        <position position="1"/>
    </location>
</feature>
<dbReference type="AlphaFoldDB" id="A0A699RU28"/>
<evidence type="ECO:0000313" key="1">
    <source>
        <dbReference type="EMBL" id="GFC87712.1"/>
    </source>
</evidence>
<feature type="non-terminal residue" evidence="1">
    <location>
        <position position="263"/>
    </location>
</feature>
<proteinExistence type="predicted"/>
<organism evidence="1">
    <name type="scientific">Tanacetum cinerariifolium</name>
    <name type="common">Dalmatian daisy</name>
    <name type="synonym">Chrysanthemum cinerariifolium</name>
    <dbReference type="NCBI Taxonomy" id="118510"/>
    <lineage>
        <taxon>Eukaryota</taxon>
        <taxon>Viridiplantae</taxon>
        <taxon>Streptophyta</taxon>
        <taxon>Embryophyta</taxon>
        <taxon>Tracheophyta</taxon>
        <taxon>Spermatophyta</taxon>
        <taxon>Magnoliopsida</taxon>
        <taxon>eudicotyledons</taxon>
        <taxon>Gunneridae</taxon>
        <taxon>Pentapetalae</taxon>
        <taxon>asterids</taxon>
        <taxon>campanulids</taxon>
        <taxon>Asterales</taxon>
        <taxon>Asteraceae</taxon>
        <taxon>Asteroideae</taxon>
        <taxon>Anthemideae</taxon>
        <taxon>Anthemidinae</taxon>
        <taxon>Tanacetum</taxon>
    </lineage>
</organism>
<accession>A0A699RU28</accession>
<reference evidence="1" key="1">
    <citation type="journal article" date="2019" name="Sci. Rep.">
        <title>Draft genome of Tanacetum cinerariifolium, the natural source of mosquito coil.</title>
        <authorList>
            <person name="Yamashiro T."/>
            <person name="Shiraishi A."/>
            <person name="Satake H."/>
            <person name="Nakayama K."/>
        </authorList>
    </citation>
    <scope>NUCLEOTIDE SEQUENCE</scope>
</reference>
<name>A0A699RU28_TANCI</name>
<comment type="caution">
    <text evidence="1">The sequence shown here is derived from an EMBL/GenBank/DDBJ whole genome shotgun (WGS) entry which is preliminary data.</text>
</comment>
<dbReference type="EMBL" id="BKCJ011111657">
    <property type="protein sequence ID" value="GFC87712.1"/>
    <property type="molecule type" value="Genomic_DNA"/>
</dbReference>
<sequence>RQNGLLGHVGPLLGGSYAVVGEYLALAHAKIRFKRQAGDSAAHRLVVAKALPGARGVGGGNIEVVARKQPHLGVIKRGVVGGVGVEVGIAAVVRDIGRKHGQRRQGRGQVAAAVVVVHPARVGHALIIEKAEQLLRVAAGPHVGPGVHLKRAAAQGIGLVYSRIKRAAINPGVVGEQGVAHASGAILHKGCVGSVERVLVGHGAGRNQGIVPVHFHGGRLDDLQALEQVAQLGYFGGGHGRFGVEKPAVEAVVIGHIYQLLGP</sequence>
<protein>
    <submittedName>
        <fullName evidence="1">Uncharacterized protein</fullName>
    </submittedName>
</protein>